<accession>V5RIR1</accession>
<organism evidence="1 2">
    <name type="scientific">Spiroplasma apis B31</name>
    <dbReference type="NCBI Taxonomy" id="1276258"/>
    <lineage>
        <taxon>Bacteria</taxon>
        <taxon>Bacillati</taxon>
        <taxon>Mycoplasmatota</taxon>
        <taxon>Mollicutes</taxon>
        <taxon>Entomoplasmatales</taxon>
        <taxon>Spiroplasmataceae</taxon>
        <taxon>Spiroplasma</taxon>
    </lineage>
</organism>
<evidence type="ECO:0008006" key="3">
    <source>
        <dbReference type="Google" id="ProtNLM"/>
    </source>
</evidence>
<gene>
    <name evidence="1" type="ORF">SAPIS_v1c07170</name>
</gene>
<evidence type="ECO:0000313" key="2">
    <source>
        <dbReference type="Proteomes" id="UP000018550"/>
    </source>
</evidence>
<sequence>MKKLLGLLGALGMVASTGVSVVACGKKTEESKTPEKEEAAKNEIKLDFVFKGVESIEYDGEEELADISKLILDALALTAGGDDSFYQTLMYEGDEQVYEFTLEDFEQNIKEIFEFEVAENKESVKISIKKADFFDNYLFIGEPITIALDNIGE</sequence>
<dbReference type="KEGG" id="sapi:SAPIS_v1c07170"/>
<dbReference type="HOGENOM" id="CLU_1712139_0_0_14"/>
<dbReference type="NCBIfam" id="NF038029">
    <property type="entry name" value="LP_plasma"/>
    <property type="match status" value="1"/>
</dbReference>
<dbReference type="NCBIfam" id="NF045726">
    <property type="entry name" value="XXplasma_LP"/>
    <property type="match status" value="1"/>
</dbReference>
<dbReference type="Proteomes" id="UP000018550">
    <property type="component" value="Chromosome"/>
</dbReference>
<dbReference type="RefSeq" id="WP_023789772.1">
    <property type="nucleotide sequence ID" value="NC_022998.1"/>
</dbReference>
<name>V5RIR1_SPIAP</name>
<dbReference type="InterPro" id="IPR054816">
    <property type="entry name" value="Lipoprotein_mollicutes-type_CS"/>
</dbReference>
<evidence type="ECO:0000313" key="1">
    <source>
        <dbReference type="EMBL" id="AHB36562.1"/>
    </source>
</evidence>
<reference evidence="1 2" key="1">
    <citation type="journal article" date="2014" name="Genome Announc.">
        <title>Complete Genome Sequence of Spiroplasma apis B31T (ATCC 33834), a Bacterium Associated with May Disease of Honeybees (Apis mellifera).</title>
        <authorList>
            <person name="Ku C."/>
            <person name="Lo W.S."/>
            <person name="Chen L.L."/>
            <person name="Kuo C.H."/>
        </authorList>
    </citation>
    <scope>NUCLEOTIDE SEQUENCE [LARGE SCALE GENOMIC DNA]</scope>
    <source>
        <strain evidence="1">B31</strain>
    </source>
</reference>
<proteinExistence type="predicted"/>
<dbReference type="PROSITE" id="PS51257">
    <property type="entry name" value="PROKAR_LIPOPROTEIN"/>
    <property type="match status" value="1"/>
</dbReference>
<dbReference type="EMBL" id="CP006682">
    <property type="protein sequence ID" value="AHB36562.1"/>
    <property type="molecule type" value="Genomic_DNA"/>
</dbReference>
<dbReference type="PATRIC" id="fig|1276258.3.peg.731"/>
<protein>
    <recommendedName>
        <fullName evidence="3">Lipoprotein</fullName>
    </recommendedName>
</protein>
<keyword evidence="2" id="KW-1185">Reference proteome</keyword>
<dbReference type="AlphaFoldDB" id="V5RIR1"/>